<sequence>MKVLLVEDEIITRRGFRKALESQSDIQVIGECSNGKQALEQLKENPDIDVIFLDLNMPVMDGIEFLDHVEGMGFQGEIIVLSSYDDWEKVKESMKRGACDYFHKPTLSPQKIVDLVRKTADKRQQQNKGDGEEWLKKIISNPSEDHLQNSFHWLTKKEQHFLTVLIKIHAKDSNLPSIHQVKQEISSSNKTLSECITWLKDELILVQKIESKSQLENYETVINLCNDLSHQLKTSFGYTASYGISSIQSSSLKLRKCVEESQKALERLFFSNQGTVHFYNKQLENKDNEATNWVSEEHLWDAFLTFDAKKVEESLSTLFEQMAQEKDKETIVAQTINIILQLQRELEKRNITWVYLSTTKIIQAEHIQEVKSYVYHIFYQSIEEINKFQDEKYSPIIRQVLKYIEDHFAEDISLNELAVYVQANPSYLSRSFKQQSGYKISEYITKVRIEKAKSLLTDEKLKTQEVARRVGYTNERYFSQIFKKLTSLTPSEFKKQK</sequence>
<evidence type="ECO:0000259" key="6">
    <source>
        <dbReference type="PROSITE" id="PS50110"/>
    </source>
</evidence>
<evidence type="ECO:0000256" key="4">
    <source>
        <dbReference type="PROSITE-ProRule" id="PRU00169"/>
    </source>
</evidence>
<dbReference type="EMBL" id="JACHHB010000008">
    <property type="protein sequence ID" value="MBB5173889.1"/>
    <property type="molecule type" value="Genomic_DNA"/>
</dbReference>
<gene>
    <name evidence="7" type="ORF">HNQ41_002079</name>
</gene>
<dbReference type="PANTHER" id="PTHR43280:SF2">
    <property type="entry name" value="HTH-TYPE TRANSCRIPTIONAL REGULATOR EXSA"/>
    <property type="match status" value="1"/>
</dbReference>
<dbReference type="Gene3D" id="1.10.10.60">
    <property type="entry name" value="Homeodomain-like"/>
    <property type="match status" value="2"/>
</dbReference>
<dbReference type="PRINTS" id="PR00032">
    <property type="entry name" value="HTHARAC"/>
</dbReference>
<comment type="caution">
    <text evidence="7">The sequence shown here is derived from an EMBL/GenBank/DDBJ whole genome shotgun (WGS) entry which is preliminary data.</text>
</comment>
<evidence type="ECO:0000259" key="5">
    <source>
        <dbReference type="PROSITE" id="PS01124"/>
    </source>
</evidence>
<dbReference type="InterPro" id="IPR011006">
    <property type="entry name" value="CheY-like_superfamily"/>
</dbReference>
<dbReference type="Gene3D" id="3.40.50.2300">
    <property type="match status" value="1"/>
</dbReference>
<dbReference type="InterPro" id="IPR009057">
    <property type="entry name" value="Homeodomain-like_sf"/>
</dbReference>
<keyword evidence="8" id="KW-1185">Reference proteome</keyword>
<dbReference type="AlphaFoldDB" id="A0A840QRA9"/>
<dbReference type="SMART" id="SM00342">
    <property type="entry name" value="HTH_ARAC"/>
    <property type="match status" value="1"/>
</dbReference>
<keyword evidence="2" id="KW-0238">DNA-binding</keyword>
<dbReference type="InterPro" id="IPR018060">
    <property type="entry name" value="HTH_AraC"/>
</dbReference>
<feature type="modified residue" description="4-aspartylphosphate" evidence="4">
    <location>
        <position position="54"/>
    </location>
</feature>
<organism evidence="7 8">
    <name type="scientific">Texcoconibacillus texcoconensis</name>
    <dbReference type="NCBI Taxonomy" id="1095777"/>
    <lineage>
        <taxon>Bacteria</taxon>
        <taxon>Bacillati</taxon>
        <taxon>Bacillota</taxon>
        <taxon>Bacilli</taxon>
        <taxon>Bacillales</taxon>
        <taxon>Bacillaceae</taxon>
        <taxon>Texcoconibacillus</taxon>
    </lineage>
</organism>
<dbReference type="Pfam" id="PF12833">
    <property type="entry name" value="HTH_18"/>
    <property type="match status" value="1"/>
</dbReference>
<dbReference type="RefSeq" id="WP_184664322.1">
    <property type="nucleotide sequence ID" value="NZ_JACHHB010000008.1"/>
</dbReference>
<name>A0A840QRA9_9BACI</name>
<dbReference type="PANTHER" id="PTHR43280">
    <property type="entry name" value="ARAC-FAMILY TRANSCRIPTIONAL REGULATOR"/>
    <property type="match status" value="1"/>
</dbReference>
<keyword evidence="1" id="KW-0805">Transcription regulation</keyword>
<proteinExistence type="predicted"/>
<dbReference type="SMART" id="SM00448">
    <property type="entry name" value="REC"/>
    <property type="match status" value="1"/>
</dbReference>
<dbReference type="CDD" id="cd17536">
    <property type="entry name" value="REC_YesN-like"/>
    <property type="match status" value="1"/>
</dbReference>
<dbReference type="SUPFAM" id="SSF52172">
    <property type="entry name" value="CheY-like"/>
    <property type="match status" value="1"/>
</dbReference>
<protein>
    <submittedName>
        <fullName evidence="7">Two-component system response regulator YesN</fullName>
    </submittedName>
</protein>
<dbReference type="InterPro" id="IPR001789">
    <property type="entry name" value="Sig_transdc_resp-reg_receiver"/>
</dbReference>
<feature type="domain" description="HTH araC/xylS-type" evidence="5">
    <location>
        <begin position="398"/>
        <end position="496"/>
    </location>
</feature>
<dbReference type="PROSITE" id="PS50110">
    <property type="entry name" value="RESPONSE_REGULATORY"/>
    <property type="match status" value="1"/>
</dbReference>
<evidence type="ECO:0000256" key="3">
    <source>
        <dbReference type="ARBA" id="ARBA00023163"/>
    </source>
</evidence>
<dbReference type="Proteomes" id="UP000551878">
    <property type="component" value="Unassembled WGS sequence"/>
</dbReference>
<dbReference type="GO" id="GO:0043565">
    <property type="term" value="F:sequence-specific DNA binding"/>
    <property type="evidence" value="ECO:0007669"/>
    <property type="project" value="InterPro"/>
</dbReference>
<evidence type="ECO:0000313" key="7">
    <source>
        <dbReference type="EMBL" id="MBB5173889.1"/>
    </source>
</evidence>
<evidence type="ECO:0000256" key="1">
    <source>
        <dbReference type="ARBA" id="ARBA00023015"/>
    </source>
</evidence>
<dbReference type="GO" id="GO:0003700">
    <property type="term" value="F:DNA-binding transcription factor activity"/>
    <property type="evidence" value="ECO:0007669"/>
    <property type="project" value="InterPro"/>
</dbReference>
<dbReference type="InterPro" id="IPR020449">
    <property type="entry name" value="Tscrpt_reg_AraC-type_HTH"/>
</dbReference>
<keyword evidence="3" id="KW-0804">Transcription</keyword>
<dbReference type="SUPFAM" id="SSF46689">
    <property type="entry name" value="Homeodomain-like"/>
    <property type="match status" value="2"/>
</dbReference>
<evidence type="ECO:0000256" key="2">
    <source>
        <dbReference type="ARBA" id="ARBA00023125"/>
    </source>
</evidence>
<reference evidence="7 8" key="1">
    <citation type="submission" date="2020-08" db="EMBL/GenBank/DDBJ databases">
        <title>Genomic Encyclopedia of Type Strains, Phase IV (KMG-IV): sequencing the most valuable type-strain genomes for metagenomic binning, comparative biology and taxonomic classification.</title>
        <authorList>
            <person name="Goeker M."/>
        </authorList>
    </citation>
    <scope>NUCLEOTIDE SEQUENCE [LARGE SCALE GENOMIC DNA]</scope>
    <source>
        <strain evidence="7 8">DSM 24696</strain>
    </source>
</reference>
<accession>A0A840QRA9</accession>
<dbReference type="GO" id="GO:0000160">
    <property type="term" value="P:phosphorelay signal transduction system"/>
    <property type="evidence" value="ECO:0007669"/>
    <property type="project" value="InterPro"/>
</dbReference>
<evidence type="ECO:0000313" key="8">
    <source>
        <dbReference type="Proteomes" id="UP000551878"/>
    </source>
</evidence>
<feature type="domain" description="Response regulatory" evidence="6">
    <location>
        <begin position="2"/>
        <end position="119"/>
    </location>
</feature>
<dbReference type="PROSITE" id="PS01124">
    <property type="entry name" value="HTH_ARAC_FAMILY_2"/>
    <property type="match status" value="1"/>
</dbReference>
<dbReference type="Pfam" id="PF00072">
    <property type="entry name" value="Response_reg"/>
    <property type="match status" value="1"/>
</dbReference>
<keyword evidence="4" id="KW-0597">Phosphoprotein</keyword>